<sequence>MMHKDVHGNEIFQVVSVLNEVGRKHVFSKEFSPFYGPLVGLANITRDYAMEKEVAIDKDAYIFRPLKQQWSRMIRRLWDHPARSLGPRNMFSKERYLVPYIFCRITEVENSFASVIDEDSDLTIPLITRYWVHATEEEEIMQSSIFMILLIPRRPDPVSLPGNSLSPLYIIAEGEPDTTVTILRRVLLNNDAIVEFVHATASHLRRFSGIEAETVAAIMEKYWSWARANRNDPLCFEFLRVIRTSDLLWRSLFEASSRSMGNRYIGSFHDTPHFYMSNLARCLAVNRDSTPEAVALTELWISTGIFDALEASLVDVLSRGTEDEQVELCTNLTRIYFALSFGPEKSPTIKSLIIQQLRRPRTVRLLWDRSFQAVWPRKSQQVMFVESQLQDWNWHMRPVRANVEVARRHLPQDVLSVNQDTVHSDAKNATGRTTNWFVG</sequence>
<dbReference type="HOGENOM" id="CLU_624229_0_0_1"/>
<gene>
    <name evidence="1" type="ORF">PILCRDRAFT_531388</name>
</gene>
<dbReference type="EMBL" id="KN833004">
    <property type="protein sequence ID" value="KIM80379.1"/>
    <property type="molecule type" value="Genomic_DNA"/>
</dbReference>
<dbReference type="InParanoid" id="A0A0C3FKC0"/>
<reference evidence="1 2" key="1">
    <citation type="submission" date="2014-04" db="EMBL/GenBank/DDBJ databases">
        <authorList>
            <consortium name="DOE Joint Genome Institute"/>
            <person name="Kuo A."/>
            <person name="Tarkka M."/>
            <person name="Buscot F."/>
            <person name="Kohler A."/>
            <person name="Nagy L.G."/>
            <person name="Floudas D."/>
            <person name="Copeland A."/>
            <person name="Barry K.W."/>
            <person name="Cichocki N."/>
            <person name="Veneault-Fourrey C."/>
            <person name="LaButti K."/>
            <person name="Lindquist E.A."/>
            <person name="Lipzen A."/>
            <person name="Lundell T."/>
            <person name="Morin E."/>
            <person name="Murat C."/>
            <person name="Sun H."/>
            <person name="Tunlid A."/>
            <person name="Henrissat B."/>
            <person name="Grigoriev I.V."/>
            <person name="Hibbett D.S."/>
            <person name="Martin F."/>
            <person name="Nordberg H.P."/>
            <person name="Cantor M.N."/>
            <person name="Hua S.X."/>
        </authorList>
    </citation>
    <scope>NUCLEOTIDE SEQUENCE [LARGE SCALE GENOMIC DNA]</scope>
    <source>
        <strain evidence="1 2">F 1598</strain>
    </source>
</reference>
<proteinExistence type="predicted"/>
<reference evidence="2" key="2">
    <citation type="submission" date="2015-01" db="EMBL/GenBank/DDBJ databases">
        <title>Evolutionary Origins and Diversification of the Mycorrhizal Mutualists.</title>
        <authorList>
            <consortium name="DOE Joint Genome Institute"/>
            <consortium name="Mycorrhizal Genomics Consortium"/>
            <person name="Kohler A."/>
            <person name="Kuo A."/>
            <person name="Nagy L.G."/>
            <person name="Floudas D."/>
            <person name="Copeland A."/>
            <person name="Barry K.W."/>
            <person name="Cichocki N."/>
            <person name="Veneault-Fourrey C."/>
            <person name="LaButti K."/>
            <person name="Lindquist E.A."/>
            <person name="Lipzen A."/>
            <person name="Lundell T."/>
            <person name="Morin E."/>
            <person name="Murat C."/>
            <person name="Riley R."/>
            <person name="Ohm R."/>
            <person name="Sun H."/>
            <person name="Tunlid A."/>
            <person name="Henrissat B."/>
            <person name="Grigoriev I.V."/>
            <person name="Hibbett D.S."/>
            <person name="Martin F."/>
        </authorList>
    </citation>
    <scope>NUCLEOTIDE SEQUENCE [LARGE SCALE GENOMIC DNA]</scope>
    <source>
        <strain evidence="2">F 1598</strain>
    </source>
</reference>
<protein>
    <submittedName>
        <fullName evidence="1">Uncharacterized protein</fullName>
    </submittedName>
</protein>
<evidence type="ECO:0000313" key="2">
    <source>
        <dbReference type="Proteomes" id="UP000054166"/>
    </source>
</evidence>
<dbReference type="OrthoDB" id="432970at2759"/>
<accession>A0A0C3FKC0</accession>
<evidence type="ECO:0000313" key="1">
    <source>
        <dbReference type="EMBL" id="KIM80379.1"/>
    </source>
</evidence>
<organism evidence="1 2">
    <name type="scientific">Piloderma croceum (strain F 1598)</name>
    <dbReference type="NCBI Taxonomy" id="765440"/>
    <lineage>
        <taxon>Eukaryota</taxon>
        <taxon>Fungi</taxon>
        <taxon>Dikarya</taxon>
        <taxon>Basidiomycota</taxon>
        <taxon>Agaricomycotina</taxon>
        <taxon>Agaricomycetes</taxon>
        <taxon>Agaricomycetidae</taxon>
        <taxon>Atheliales</taxon>
        <taxon>Atheliaceae</taxon>
        <taxon>Piloderma</taxon>
    </lineage>
</organism>
<dbReference type="Proteomes" id="UP000054166">
    <property type="component" value="Unassembled WGS sequence"/>
</dbReference>
<dbReference type="AlphaFoldDB" id="A0A0C3FKC0"/>
<name>A0A0C3FKC0_PILCF</name>
<keyword evidence="2" id="KW-1185">Reference proteome</keyword>